<keyword evidence="6 7" id="KW-0067">ATP-binding</keyword>
<evidence type="ECO:0000313" key="11">
    <source>
        <dbReference type="Proteomes" id="UP000002805"/>
    </source>
</evidence>
<evidence type="ECO:0000256" key="3">
    <source>
        <dbReference type="ARBA" id="ARBA00022679"/>
    </source>
</evidence>
<dbReference type="InterPro" id="IPR000719">
    <property type="entry name" value="Prot_kinase_dom"/>
</dbReference>
<dbReference type="PROSITE" id="PS00108">
    <property type="entry name" value="PROTEIN_KINASE_ST"/>
    <property type="match status" value="1"/>
</dbReference>
<reference evidence="11" key="2">
    <citation type="submission" date="2009-10" db="EMBL/GenBank/DDBJ databases">
        <title>The genome sequence of Streptomyces pristinaespiralis strain ATCC 25486.</title>
        <authorList>
            <consortium name="The Broad Institute Genome Sequencing Platform"/>
            <consortium name="Broad Institute Microbial Sequencing Center"/>
            <person name="Fischbach M."/>
            <person name="Godfrey P."/>
            <person name="Ward D."/>
            <person name="Young S."/>
            <person name="Zeng Q."/>
            <person name="Koehrsen M."/>
            <person name="Alvarado L."/>
            <person name="Berlin A.M."/>
            <person name="Bochicchio J."/>
            <person name="Borenstein D."/>
            <person name="Chapman S.B."/>
            <person name="Chen Z."/>
            <person name="Engels R."/>
            <person name="Freedman E."/>
            <person name="Gellesch M."/>
            <person name="Goldberg J."/>
            <person name="Griggs A."/>
            <person name="Gujja S."/>
            <person name="Heilman E.R."/>
            <person name="Heiman D.I."/>
            <person name="Hepburn T.A."/>
            <person name="Howarth C."/>
            <person name="Jen D."/>
            <person name="Larson L."/>
            <person name="Lewis B."/>
            <person name="Mehta T."/>
            <person name="Park D."/>
            <person name="Pearson M."/>
            <person name="Richards J."/>
            <person name="Roberts A."/>
            <person name="Saif S."/>
            <person name="Shea T.D."/>
            <person name="Shenoy N."/>
            <person name="Sisk P."/>
            <person name="Stolte C."/>
            <person name="Sykes S.N."/>
            <person name="Thomson T."/>
            <person name="Walk T."/>
            <person name="White J."/>
            <person name="Yandava C."/>
            <person name="Straight P."/>
            <person name="Clardy J."/>
            <person name="Hung D."/>
            <person name="Kolter R."/>
            <person name="Mekalanos J."/>
            <person name="Walker S."/>
            <person name="Walsh C.T."/>
            <person name="Wieland-Brown L.C."/>
            <person name="Haas B."/>
            <person name="Nusbaum C."/>
            <person name="Birren B."/>
        </authorList>
    </citation>
    <scope>NUCLEOTIDE SEQUENCE [LARGE SCALE GENOMIC DNA]</scope>
    <source>
        <strain evidence="11">ATCC 25486 / DSM 40338 / CBS 914.69 / JCM 4507 / NBRC 13074 / NRRL 2958 / 5647</strain>
    </source>
</reference>
<sequence length="623" mass="66316">MTDDVGRQVLDGRFELVERLGSGGMGTVWRARDLALHREVAVKQVGPLAPELALQDTNASRVLRERVLREARALARISDPHVVTIYHVVEEGEGSYPWLVMELVPGGSLADRLDERTRLEPQEAARIGRQVLSALRTAHTAGICHRDVKPANVLLRPDGDAVLTDFGIAALQRIGSTDTAVGSVPLTATGELIGTPEYLAPERIRGRDDDPASDLWSLGIMLYVCVEGHSPMRRPTALATMAAVIDGTVPPPVRAGALAPVLMELLVADPAARPSAQRLDAMLAAVTDGGTVPTRLLAEADRPAEPAPATDPRADPHPPSALPRSPLRKRAWLAAGAAALATALAATAVHFMDTSQNPSADGEKPSTPNKLGLLKPGTLKVAVYNSGGAGIEEPGIFPTGLDPDLARALGDRLGLKVEIVGVEYPSRMIDGVLHQEEGSPGPVSPTRGFDVDVALMPGKFVAGEHEQKLDLIHYFDVGYAVYAPWKTAQRIRSKADLCGMDVSMGSYEDLIEKTSYEECGPNPIEPALKNGNLDAFVTSLPWAVHKTRNSNGELHLSKADLTEDAPLVMAVDSSKPTLSEAITKTLDALIKSGEYGEMLADRALQDGAVTAARIIRSTPSDSS</sequence>
<dbReference type="InterPro" id="IPR011009">
    <property type="entry name" value="Kinase-like_dom_sf"/>
</dbReference>
<evidence type="ECO:0000313" key="10">
    <source>
        <dbReference type="EMBL" id="EDY62571.1"/>
    </source>
</evidence>
<keyword evidence="11" id="KW-1185">Reference proteome</keyword>
<dbReference type="GO" id="GO:0005524">
    <property type="term" value="F:ATP binding"/>
    <property type="evidence" value="ECO:0007669"/>
    <property type="project" value="UniProtKB-UniRule"/>
</dbReference>
<dbReference type="HOGENOM" id="CLU_420296_0_0_11"/>
<proteinExistence type="predicted"/>
<feature type="domain" description="Protein kinase" evidence="9">
    <location>
        <begin position="14"/>
        <end position="283"/>
    </location>
</feature>
<evidence type="ECO:0000256" key="4">
    <source>
        <dbReference type="ARBA" id="ARBA00022741"/>
    </source>
</evidence>
<dbReference type="EMBL" id="CM000950">
    <property type="protein sequence ID" value="EDY62571.1"/>
    <property type="molecule type" value="Genomic_DNA"/>
</dbReference>
<keyword evidence="4 7" id="KW-0547">Nucleotide-binding</keyword>
<gene>
    <name evidence="10" type="ORF">SSDG_00890</name>
</gene>
<dbReference type="AlphaFoldDB" id="B5H6W1"/>
<dbReference type="Gene3D" id="3.40.190.10">
    <property type="entry name" value="Periplasmic binding protein-like II"/>
    <property type="match status" value="2"/>
</dbReference>
<dbReference type="PANTHER" id="PTHR43289">
    <property type="entry name" value="MITOGEN-ACTIVATED PROTEIN KINASE KINASE KINASE 20-RELATED"/>
    <property type="match status" value="1"/>
</dbReference>
<dbReference type="Gene3D" id="3.30.200.20">
    <property type="entry name" value="Phosphorylase Kinase, domain 1"/>
    <property type="match status" value="1"/>
</dbReference>
<dbReference type="Proteomes" id="UP000002805">
    <property type="component" value="Chromosome"/>
</dbReference>
<reference evidence="11" key="1">
    <citation type="submission" date="2008-02" db="EMBL/GenBank/DDBJ databases">
        <authorList>
            <consortium name="The Broad Institute Genome Sequencing Platform"/>
            <person name="Fischbach M."/>
            <person name="Ward D."/>
            <person name="Young S."/>
            <person name="Jaffe D."/>
            <person name="Gnerre S."/>
            <person name="Berlin A."/>
            <person name="Heiman D."/>
            <person name="Hepburn T."/>
            <person name="Sykes S."/>
            <person name="Alvarado L."/>
            <person name="Kodira C.D."/>
            <person name="Straight P."/>
            <person name="Clardy J."/>
            <person name="Hung D."/>
            <person name="Kolter R."/>
            <person name="Mekalanos J."/>
            <person name="Walker S."/>
            <person name="Walsh C.T."/>
            <person name="Lander E."/>
            <person name="Galagan J."/>
            <person name="Nusbaum C."/>
            <person name="Birren B."/>
        </authorList>
    </citation>
    <scope>NUCLEOTIDE SEQUENCE [LARGE SCALE GENOMIC DNA]</scope>
    <source>
        <strain evidence="11">ATCC 25486 / DSM 40338 / CBS 914.69 / JCM 4507 / NBRC 13074 / NRRL 2958 / 5647</strain>
    </source>
</reference>
<keyword evidence="3" id="KW-0808">Transferase</keyword>
<dbReference type="GO" id="GO:0004674">
    <property type="term" value="F:protein serine/threonine kinase activity"/>
    <property type="evidence" value="ECO:0007669"/>
    <property type="project" value="UniProtKB-KW"/>
</dbReference>
<feature type="binding site" evidence="7">
    <location>
        <position position="43"/>
    </location>
    <ligand>
        <name>ATP</name>
        <dbReference type="ChEBI" id="CHEBI:30616"/>
    </ligand>
</feature>
<dbReference type="Gene3D" id="1.10.510.10">
    <property type="entry name" value="Transferase(Phosphotransferase) domain 1"/>
    <property type="match status" value="1"/>
</dbReference>
<dbReference type="PANTHER" id="PTHR43289:SF6">
    <property type="entry name" value="SERINE_THREONINE-PROTEIN KINASE NEKL-3"/>
    <property type="match status" value="1"/>
</dbReference>
<dbReference type="SUPFAM" id="SSF53850">
    <property type="entry name" value="Periplasmic binding protein-like II"/>
    <property type="match status" value="1"/>
</dbReference>
<accession>B5H6W1</accession>
<evidence type="ECO:0000256" key="6">
    <source>
        <dbReference type="ARBA" id="ARBA00022840"/>
    </source>
</evidence>
<protein>
    <recommendedName>
        <fullName evidence="1">non-specific serine/threonine protein kinase</fullName>
        <ecNumber evidence="1">2.7.11.1</ecNumber>
    </recommendedName>
</protein>
<feature type="region of interest" description="Disordered" evidence="8">
    <location>
        <begin position="302"/>
        <end position="324"/>
    </location>
</feature>
<dbReference type="InterPro" id="IPR008271">
    <property type="entry name" value="Ser/Thr_kinase_AS"/>
</dbReference>
<dbReference type="InterPro" id="IPR017441">
    <property type="entry name" value="Protein_kinase_ATP_BS"/>
</dbReference>
<evidence type="ECO:0000256" key="1">
    <source>
        <dbReference type="ARBA" id="ARBA00012513"/>
    </source>
</evidence>
<keyword evidence="5" id="KW-0418">Kinase</keyword>
<name>B5H6W1_STRE2</name>
<evidence type="ECO:0000256" key="5">
    <source>
        <dbReference type="ARBA" id="ARBA00022777"/>
    </source>
</evidence>
<dbReference type="SUPFAM" id="SSF56112">
    <property type="entry name" value="Protein kinase-like (PK-like)"/>
    <property type="match status" value="1"/>
</dbReference>
<evidence type="ECO:0000256" key="2">
    <source>
        <dbReference type="ARBA" id="ARBA00022527"/>
    </source>
</evidence>
<dbReference type="SMART" id="SM00220">
    <property type="entry name" value="S_TKc"/>
    <property type="match status" value="1"/>
</dbReference>
<keyword evidence="2" id="KW-0723">Serine/threonine-protein kinase</keyword>
<evidence type="ECO:0000259" key="9">
    <source>
        <dbReference type="PROSITE" id="PS50011"/>
    </source>
</evidence>
<evidence type="ECO:0000256" key="7">
    <source>
        <dbReference type="PROSITE-ProRule" id="PRU10141"/>
    </source>
</evidence>
<dbReference type="EC" id="2.7.11.1" evidence="1"/>
<evidence type="ECO:0000256" key="8">
    <source>
        <dbReference type="SAM" id="MobiDB-lite"/>
    </source>
</evidence>
<organism evidence="10 11">
    <name type="scientific">Streptomyces pristinaespiralis (strain ATCC 25486 / DSM 40338 / CBS 914.69 / JCM 4507 / KCC S-0507 / NBRC 13074 / NRRL 2958 / 5647)</name>
    <dbReference type="NCBI Taxonomy" id="457429"/>
    <lineage>
        <taxon>Bacteria</taxon>
        <taxon>Bacillati</taxon>
        <taxon>Actinomycetota</taxon>
        <taxon>Actinomycetes</taxon>
        <taxon>Kitasatosporales</taxon>
        <taxon>Streptomycetaceae</taxon>
        <taxon>Streptomyces</taxon>
    </lineage>
</organism>
<dbReference type="PROSITE" id="PS00107">
    <property type="entry name" value="PROTEIN_KINASE_ATP"/>
    <property type="match status" value="1"/>
</dbReference>
<dbReference type="eggNOG" id="COG0515">
    <property type="taxonomic scope" value="Bacteria"/>
</dbReference>
<dbReference type="CDD" id="cd14014">
    <property type="entry name" value="STKc_PknB_like"/>
    <property type="match status" value="1"/>
</dbReference>
<dbReference type="Pfam" id="PF00069">
    <property type="entry name" value="Pkinase"/>
    <property type="match status" value="1"/>
</dbReference>
<dbReference type="PROSITE" id="PS50011">
    <property type="entry name" value="PROTEIN_KINASE_DOM"/>
    <property type="match status" value="1"/>
</dbReference>